<comment type="caution">
    <text evidence="1">The sequence shown here is derived from an EMBL/GenBank/DDBJ whole genome shotgun (WGS) entry which is preliminary data.</text>
</comment>
<dbReference type="Proteomes" id="UP001633002">
    <property type="component" value="Unassembled WGS sequence"/>
</dbReference>
<dbReference type="AlphaFoldDB" id="A0ABD3IB41"/>
<name>A0ABD3IB41_9MARC</name>
<protein>
    <submittedName>
        <fullName evidence="1">Uncharacterized protein</fullName>
    </submittedName>
</protein>
<organism evidence="1 2">
    <name type="scientific">Riccia sorocarpa</name>
    <dbReference type="NCBI Taxonomy" id="122646"/>
    <lineage>
        <taxon>Eukaryota</taxon>
        <taxon>Viridiplantae</taxon>
        <taxon>Streptophyta</taxon>
        <taxon>Embryophyta</taxon>
        <taxon>Marchantiophyta</taxon>
        <taxon>Marchantiopsida</taxon>
        <taxon>Marchantiidae</taxon>
        <taxon>Marchantiales</taxon>
        <taxon>Ricciaceae</taxon>
        <taxon>Riccia</taxon>
    </lineage>
</organism>
<keyword evidence="2" id="KW-1185">Reference proteome</keyword>
<dbReference type="EMBL" id="JBJQOH010000001">
    <property type="protein sequence ID" value="KAL3700920.1"/>
    <property type="molecule type" value="Genomic_DNA"/>
</dbReference>
<proteinExistence type="predicted"/>
<reference evidence="1 2" key="1">
    <citation type="submission" date="2024-09" db="EMBL/GenBank/DDBJ databases">
        <title>Chromosome-scale assembly of Riccia sorocarpa.</title>
        <authorList>
            <person name="Paukszto L."/>
        </authorList>
    </citation>
    <scope>NUCLEOTIDE SEQUENCE [LARGE SCALE GENOMIC DNA]</scope>
    <source>
        <strain evidence="1">LP-2024</strain>
        <tissue evidence="1">Aerial parts of the thallus</tissue>
    </source>
</reference>
<accession>A0ABD3IB41</accession>
<evidence type="ECO:0000313" key="2">
    <source>
        <dbReference type="Proteomes" id="UP001633002"/>
    </source>
</evidence>
<evidence type="ECO:0000313" key="1">
    <source>
        <dbReference type="EMBL" id="KAL3700920.1"/>
    </source>
</evidence>
<sequence>MKSMQGSHCFGLWVLEGTCLRTVQLLGSSECHSDFMCLCGIQMDGIINEVAELLEGTVLSHDFSSGSEDDWFEDEVGDTVNTLDSGSDSDWELYAPEICQEDLPRLGLVDLDQEFHDSPFEWRWLMSSGQAIEPTIPTTLNLRGLVQNQCQTGSLHHWTALPLVNCSPYSSSTKCSHWRPCGWSFGRQTVMPS</sequence>
<gene>
    <name evidence="1" type="ORF">R1sor_018942</name>
</gene>